<dbReference type="PANTHER" id="PTHR12053:SF3">
    <property type="entry name" value="CARBOXYPEPTIDASE Q"/>
    <property type="match status" value="1"/>
</dbReference>
<evidence type="ECO:0000256" key="7">
    <source>
        <dbReference type="ARBA" id="ARBA00022833"/>
    </source>
</evidence>
<dbReference type="AlphaFoldDB" id="A0A1R0GWA9"/>
<dbReference type="InterPro" id="IPR039866">
    <property type="entry name" value="CPQ"/>
</dbReference>
<keyword evidence="2" id="KW-0964">Secreted</keyword>
<keyword evidence="7" id="KW-0862">Zinc</keyword>
<evidence type="ECO:0000256" key="3">
    <source>
        <dbReference type="ARBA" id="ARBA00022670"/>
    </source>
</evidence>
<dbReference type="EMBL" id="LSSL01002694">
    <property type="protein sequence ID" value="OLY81179.1"/>
    <property type="molecule type" value="Genomic_DNA"/>
</dbReference>
<organism evidence="11 12">
    <name type="scientific">Smittium mucronatum</name>
    <dbReference type="NCBI Taxonomy" id="133383"/>
    <lineage>
        <taxon>Eukaryota</taxon>
        <taxon>Fungi</taxon>
        <taxon>Fungi incertae sedis</taxon>
        <taxon>Zoopagomycota</taxon>
        <taxon>Kickxellomycotina</taxon>
        <taxon>Harpellomycetes</taxon>
        <taxon>Harpellales</taxon>
        <taxon>Legeriomycetaceae</taxon>
        <taxon>Smittium</taxon>
    </lineage>
</organism>
<comment type="subcellular location">
    <subcellularLocation>
        <location evidence="1">Secreted</location>
    </subcellularLocation>
</comment>
<dbReference type="GO" id="GO:0070573">
    <property type="term" value="F:metallodipeptidase activity"/>
    <property type="evidence" value="ECO:0007669"/>
    <property type="project" value="InterPro"/>
</dbReference>
<dbReference type="GO" id="GO:0006508">
    <property type="term" value="P:proteolysis"/>
    <property type="evidence" value="ECO:0007669"/>
    <property type="project" value="UniProtKB-KW"/>
</dbReference>
<dbReference type="SUPFAM" id="SSF53187">
    <property type="entry name" value="Zn-dependent exopeptidases"/>
    <property type="match status" value="1"/>
</dbReference>
<proteinExistence type="predicted"/>
<evidence type="ECO:0000256" key="1">
    <source>
        <dbReference type="ARBA" id="ARBA00004613"/>
    </source>
</evidence>
<evidence type="ECO:0000256" key="6">
    <source>
        <dbReference type="ARBA" id="ARBA00022801"/>
    </source>
</evidence>
<keyword evidence="11" id="KW-0121">Carboxypeptidase</keyword>
<accession>A0A1R0GWA9</accession>
<keyword evidence="8" id="KW-0482">Metalloprotease</keyword>
<dbReference type="Gene3D" id="3.50.30.30">
    <property type="match status" value="1"/>
</dbReference>
<keyword evidence="5" id="KW-0732">Signal</keyword>
<dbReference type="GO" id="GO:0043171">
    <property type="term" value="P:peptide catabolic process"/>
    <property type="evidence" value="ECO:0007669"/>
    <property type="project" value="TreeGrafter"/>
</dbReference>
<dbReference type="GO" id="GO:0005615">
    <property type="term" value="C:extracellular space"/>
    <property type="evidence" value="ECO:0007669"/>
    <property type="project" value="TreeGrafter"/>
</dbReference>
<dbReference type="Gene3D" id="3.40.630.10">
    <property type="entry name" value="Zn peptidases"/>
    <property type="match status" value="1"/>
</dbReference>
<dbReference type="OrthoDB" id="10013407at2759"/>
<name>A0A1R0GWA9_9FUNG</name>
<evidence type="ECO:0000256" key="2">
    <source>
        <dbReference type="ARBA" id="ARBA00022525"/>
    </source>
</evidence>
<reference evidence="11 12" key="1">
    <citation type="journal article" date="2016" name="Mol. Biol. Evol.">
        <title>Genome-Wide Survey of Gut Fungi (Harpellales) Reveals the First Horizontally Transferred Ubiquitin Gene from a Mosquito Host.</title>
        <authorList>
            <person name="Wang Y."/>
            <person name="White M.M."/>
            <person name="Kvist S."/>
            <person name="Moncalvo J.M."/>
        </authorList>
    </citation>
    <scope>NUCLEOTIDE SEQUENCE [LARGE SCALE GENOMIC DNA]</scope>
    <source>
        <strain evidence="11 12">ALG-7-W6</strain>
    </source>
</reference>
<dbReference type="Proteomes" id="UP000187455">
    <property type="component" value="Unassembled WGS sequence"/>
</dbReference>
<evidence type="ECO:0000313" key="12">
    <source>
        <dbReference type="Proteomes" id="UP000187455"/>
    </source>
</evidence>
<evidence type="ECO:0000256" key="8">
    <source>
        <dbReference type="ARBA" id="ARBA00023049"/>
    </source>
</evidence>
<dbReference type="STRING" id="133383.A0A1R0GWA9"/>
<keyword evidence="3" id="KW-0645">Protease</keyword>
<keyword evidence="6" id="KW-0378">Hydrolase</keyword>
<keyword evidence="4" id="KW-0479">Metal-binding</keyword>
<dbReference type="GO" id="GO:0046872">
    <property type="term" value="F:metal ion binding"/>
    <property type="evidence" value="ECO:0007669"/>
    <property type="project" value="UniProtKB-KW"/>
</dbReference>
<evidence type="ECO:0000256" key="10">
    <source>
        <dbReference type="ARBA" id="ARBA00023180"/>
    </source>
</evidence>
<dbReference type="PANTHER" id="PTHR12053">
    <property type="entry name" value="PROTEASE FAMILY M28 PLASMA GLUTAMATE CARBOXYPEPTIDASE-RELATED"/>
    <property type="match status" value="1"/>
</dbReference>
<sequence length="475" mass="53215">MDNLKKLVLSVSVFLLFFLAYFVYSTISLVPKDDSMINLLLANYNNFEDTSIGDLMTIGLDLYGRGTSGQIEYDSSINWLMDKIEREKNLIGWTEDAKIDEWKEGPGYLLLSTPTRLDPTLNFTVKGIKPSVGTGSNGVEADVIPVRGLSELETLGESVISGNIVLFCQKYHHYESSNNITLIGAQFAEKYGAVAVLIEYNENHYPYFREPEIMYSSRIPTAKIDSKGSSLIMRMYNRYKQAQNDPKIIDAEKFVKPRAKLVMENKYIPDAKTSKNIIIDLKGSENPEEIVLISGAFSSSDKVYYGISNSSYVNEAFIGFGALKMIANLPSRPKRTVRLLMWNNEDYLGRGVREYVKSHKDELNKHVFSMAIGSELIDPKDLKIMGKDKIGSDFSAIWGGTFRKISKRGVLTRVKSPPNSGLSDLCYAGIPCGDFKGDYPYLYYIPSENGYNDPNSLRNSATVGAVLAYIMADQH</sequence>
<protein>
    <submittedName>
        <fullName evidence="11">Carboxypeptidase Q</fullName>
    </submittedName>
</protein>
<evidence type="ECO:0000256" key="4">
    <source>
        <dbReference type="ARBA" id="ARBA00022723"/>
    </source>
</evidence>
<keyword evidence="12" id="KW-1185">Reference proteome</keyword>
<comment type="caution">
    <text evidence="11">The sequence shown here is derived from an EMBL/GenBank/DDBJ whole genome shotgun (WGS) entry which is preliminary data.</text>
</comment>
<keyword evidence="9" id="KW-0865">Zymogen</keyword>
<evidence type="ECO:0000256" key="9">
    <source>
        <dbReference type="ARBA" id="ARBA00023145"/>
    </source>
</evidence>
<evidence type="ECO:0000256" key="5">
    <source>
        <dbReference type="ARBA" id="ARBA00022729"/>
    </source>
</evidence>
<keyword evidence="10" id="KW-0325">Glycoprotein</keyword>
<dbReference type="GO" id="GO:0004180">
    <property type="term" value="F:carboxypeptidase activity"/>
    <property type="evidence" value="ECO:0007669"/>
    <property type="project" value="UniProtKB-KW"/>
</dbReference>
<gene>
    <name evidence="11" type="ORF">AYI68_g4716</name>
</gene>
<evidence type="ECO:0000313" key="11">
    <source>
        <dbReference type="EMBL" id="OLY81179.1"/>
    </source>
</evidence>